<dbReference type="PANTHER" id="PTHR17453">
    <property type="entry name" value="SIGNAL RECOGNITION PARTICLE 19 KD PROTEIN"/>
    <property type="match status" value="1"/>
</dbReference>
<feature type="compositionally biased region" description="Low complexity" evidence="5">
    <location>
        <begin position="215"/>
        <end position="233"/>
    </location>
</feature>
<dbReference type="GO" id="GO:0008312">
    <property type="term" value="F:7S RNA binding"/>
    <property type="evidence" value="ECO:0007669"/>
    <property type="project" value="InterPro"/>
</dbReference>
<dbReference type="GO" id="GO:0006617">
    <property type="term" value="P:SRP-dependent cotranslational protein targeting to membrane, signal sequence recognition"/>
    <property type="evidence" value="ECO:0007669"/>
    <property type="project" value="TreeGrafter"/>
</dbReference>
<dbReference type="Gene3D" id="3.30.56.30">
    <property type="entry name" value="Signal recognition particle, SRP19-like subunit"/>
    <property type="match status" value="1"/>
</dbReference>
<feature type="compositionally biased region" description="Low complexity" evidence="5">
    <location>
        <begin position="42"/>
        <end position="55"/>
    </location>
</feature>
<evidence type="ECO:0000256" key="1">
    <source>
        <dbReference type="ARBA" id="ARBA00004496"/>
    </source>
</evidence>
<keyword evidence="4" id="KW-0687">Ribonucleoprotein</keyword>
<evidence type="ECO:0000256" key="4">
    <source>
        <dbReference type="ARBA" id="ARBA00023274"/>
    </source>
</evidence>
<dbReference type="EMBL" id="LN483157">
    <property type="protein sequence ID" value="CED83576.1"/>
    <property type="molecule type" value="Genomic_DNA"/>
</dbReference>
<name>A0A0F7SQB6_PHARH</name>
<feature type="compositionally biased region" description="Low complexity" evidence="5">
    <location>
        <begin position="242"/>
        <end position="255"/>
    </location>
</feature>
<feature type="region of interest" description="Disordered" evidence="5">
    <location>
        <begin position="202"/>
        <end position="286"/>
    </location>
</feature>
<dbReference type="InterPro" id="IPR002778">
    <property type="entry name" value="Signal_recog_particle_SRP19"/>
</dbReference>
<organism evidence="6">
    <name type="scientific">Phaffia rhodozyma</name>
    <name type="common">Yeast</name>
    <name type="synonym">Xanthophyllomyces dendrorhous</name>
    <dbReference type="NCBI Taxonomy" id="264483"/>
    <lineage>
        <taxon>Eukaryota</taxon>
        <taxon>Fungi</taxon>
        <taxon>Dikarya</taxon>
        <taxon>Basidiomycota</taxon>
        <taxon>Agaricomycotina</taxon>
        <taxon>Tremellomycetes</taxon>
        <taxon>Cystofilobasidiales</taxon>
        <taxon>Mrakiaceae</taxon>
        <taxon>Phaffia</taxon>
    </lineage>
</organism>
<dbReference type="InterPro" id="IPR036521">
    <property type="entry name" value="SRP19-like_sf"/>
</dbReference>
<feature type="region of interest" description="Disordered" evidence="5">
    <location>
        <begin position="1"/>
        <end position="62"/>
    </location>
</feature>
<feature type="region of interest" description="Disordered" evidence="5">
    <location>
        <begin position="324"/>
        <end position="353"/>
    </location>
</feature>
<proteinExistence type="predicted"/>
<comment type="subcellular location">
    <subcellularLocation>
        <location evidence="1">Cytoplasm</location>
    </subcellularLocation>
</comment>
<keyword evidence="3" id="KW-0733">Signal recognition particle</keyword>
<accession>A0A0F7SQB6</accession>
<keyword evidence="2" id="KW-0963">Cytoplasm</keyword>
<reference evidence="6" key="1">
    <citation type="submission" date="2014-08" db="EMBL/GenBank/DDBJ databases">
        <authorList>
            <person name="Sharma Rahul"/>
            <person name="Thines Marco"/>
        </authorList>
    </citation>
    <scope>NUCLEOTIDE SEQUENCE</scope>
</reference>
<evidence type="ECO:0000256" key="5">
    <source>
        <dbReference type="SAM" id="MobiDB-lite"/>
    </source>
</evidence>
<sequence length="353" mass="38492">MAARIEEYDSSEEFNDDTDLPLPSSSLPNLGDKGSILEEITPSGSSPSSSVPASAPEHDGAAENPMANFQAMMQALAGQDQSILQRQTEAPGVQYVDDTAPFKEWHPIYPIYLDAKRAYGNKGGRRVPRDLAVWWPVSKDIAAALKALHLPVFHEQLKTHPKDWANPGRVKTEYFKDGRYLHPRIKTRQQLYVEVARQMARLPSSVPQPKPTITPAPASTSTPAPTNASTSTPKKTQKVSGKKATATSTSTSTQKPPRRRPTGLARPPKPLPPAEERVSEFSPTIPGGHFLQILKREKVEADKRKVEAEKAAAANGGLSLSVGREIESSLGGDGKKEGKEKKPKMKIMRGGKR</sequence>
<evidence type="ECO:0000256" key="2">
    <source>
        <dbReference type="ARBA" id="ARBA00022490"/>
    </source>
</evidence>
<dbReference type="PANTHER" id="PTHR17453:SF0">
    <property type="entry name" value="SIGNAL RECOGNITION PARTICLE 19 KDA PROTEIN"/>
    <property type="match status" value="1"/>
</dbReference>
<protein>
    <submittedName>
        <fullName evidence="6">Signal recognition particle, subunit Srp19</fullName>
    </submittedName>
</protein>
<dbReference type="GO" id="GO:0005786">
    <property type="term" value="C:signal recognition particle, endoplasmic reticulum targeting"/>
    <property type="evidence" value="ECO:0007669"/>
    <property type="project" value="UniProtKB-KW"/>
</dbReference>
<evidence type="ECO:0000256" key="3">
    <source>
        <dbReference type="ARBA" id="ARBA00023135"/>
    </source>
</evidence>
<feature type="compositionally biased region" description="Basic residues" evidence="5">
    <location>
        <begin position="341"/>
        <end position="353"/>
    </location>
</feature>
<dbReference type="AlphaFoldDB" id="A0A0F7SQB6"/>
<feature type="compositionally biased region" description="Acidic residues" evidence="5">
    <location>
        <begin position="8"/>
        <end position="19"/>
    </location>
</feature>
<dbReference type="Pfam" id="PF01922">
    <property type="entry name" value="SRP19"/>
    <property type="match status" value="1"/>
</dbReference>
<evidence type="ECO:0000313" key="6">
    <source>
        <dbReference type="EMBL" id="CED83576.1"/>
    </source>
</evidence>
<dbReference type="SUPFAM" id="SSF69695">
    <property type="entry name" value="SRP19"/>
    <property type="match status" value="1"/>
</dbReference>